<dbReference type="SUPFAM" id="SSF55856">
    <property type="entry name" value="Cytochrome b5-like heme/steroid binding domain"/>
    <property type="match status" value="1"/>
</dbReference>
<accession>A0A0R1V853</accession>
<comment type="caution">
    <text evidence="2">The sequence shown here is derived from an EMBL/GenBank/DDBJ whole genome shotgun (WGS) entry which is preliminary data.</text>
</comment>
<keyword evidence="3" id="KW-1185">Reference proteome</keyword>
<feature type="domain" description="Cytochrome b5 heme-binding" evidence="1">
    <location>
        <begin position="6"/>
        <end position="79"/>
    </location>
</feature>
<name>A0A0R1V853_9LACO</name>
<dbReference type="InterPro" id="IPR001199">
    <property type="entry name" value="Cyt_B5-like_heme/steroid-bd"/>
</dbReference>
<dbReference type="EMBL" id="AZFN01000016">
    <property type="protein sequence ID" value="KRM01632.1"/>
    <property type="molecule type" value="Genomic_DNA"/>
</dbReference>
<sequence>MTEKTFTLAQLAQYDGQDGHQPYFAYEGTVYDASGIPNWQPNQNHGLLTGKDITEEFNRSPHGAEMFEKMHLPVVGKLVEE</sequence>
<reference evidence="2 3" key="1">
    <citation type="journal article" date="2015" name="Genome Announc.">
        <title>Expanding the biotechnology potential of lactobacilli through comparative genomics of 213 strains and associated genera.</title>
        <authorList>
            <person name="Sun Z."/>
            <person name="Harris H.M."/>
            <person name="McCann A."/>
            <person name="Guo C."/>
            <person name="Argimon S."/>
            <person name="Zhang W."/>
            <person name="Yang X."/>
            <person name="Jeffery I.B."/>
            <person name="Cooney J.C."/>
            <person name="Kagawa T.F."/>
            <person name="Liu W."/>
            <person name="Song Y."/>
            <person name="Salvetti E."/>
            <person name="Wrobel A."/>
            <person name="Rasinkangas P."/>
            <person name="Parkhill J."/>
            <person name="Rea M.C."/>
            <person name="O'Sullivan O."/>
            <person name="Ritari J."/>
            <person name="Douillard F.P."/>
            <person name="Paul Ross R."/>
            <person name="Yang R."/>
            <person name="Briner A.E."/>
            <person name="Felis G.E."/>
            <person name="de Vos W.M."/>
            <person name="Barrangou R."/>
            <person name="Klaenhammer T.R."/>
            <person name="Caufield P.W."/>
            <person name="Cui Y."/>
            <person name="Zhang H."/>
            <person name="O'Toole P.W."/>
        </authorList>
    </citation>
    <scope>NUCLEOTIDE SEQUENCE [LARGE SCALE GENOMIC DNA]</scope>
    <source>
        <strain evidence="2 3">DSM 16045</strain>
    </source>
</reference>
<gene>
    <name evidence="2" type="ORF">FC60_GL000566</name>
</gene>
<dbReference type="PATRIC" id="fig|1423749.3.peg.570"/>
<proteinExistence type="predicted"/>
<organism evidence="2 3">
    <name type="scientific">Limosilactobacillus gastricus DSM 16045</name>
    <dbReference type="NCBI Taxonomy" id="1423749"/>
    <lineage>
        <taxon>Bacteria</taxon>
        <taxon>Bacillati</taxon>
        <taxon>Bacillota</taxon>
        <taxon>Bacilli</taxon>
        <taxon>Lactobacillales</taxon>
        <taxon>Lactobacillaceae</taxon>
        <taxon>Limosilactobacillus</taxon>
    </lineage>
</organism>
<protein>
    <recommendedName>
        <fullName evidence="1">Cytochrome b5 heme-binding domain-containing protein</fullName>
    </recommendedName>
</protein>
<dbReference type="SMART" id="SM01117">
    <property type="entry name" value="Cyt-b5"/>
    <property type="match status" value="1"/>
</dbReference>
<dbReference type="AlphaFoldDB" id="A0A0R1V853"/>
<dbReference type="InterPro" id="IPR036400">
    <property type="entry name" value="Cyt_B5-like_heme/steroid_sf"/>
</dbReference>
<evidence type="ECO:0000259" key="1">
    <source>
        <dbReference type="SMART" id="SM01117"/>
    </source>
</evidence>
<evidence type="ECO:0000313" key="2">
    <source>
        <dbReference type="EMBL" id="KRM01632.1"/>
    </source>
</evidence>
<dbReference type="Pfam" id="PF00173">
    <property type="entry name" value="Cyt-b5"/>
    <property type="match status" value="1"/>
</dbReference>
<dbReference type="Proteomes" id="UP000051739">
    <property type="component" value="Unassembled WGS sequence"/>
</dbReference>
<dbReference type="Gene3D" id="3.10.120.10">
    <property type="entry name" value="Cytochrome b5-like heme/steroid binding domain"/>
    <property type="match status" value="1"/>
</dbReference>
<dbReference type="RefSeq" id="WP_056937603.1">
    <property type="nucleotide sequence ID" value="NZ_AZFN01000016.1"/>
</dbReference>
<evidence type="ECO:0000313" key="3">
    <source>
        <dbReference type="Proteomes" id="UP000051739"/>
    </source>
</evidence>